<dbReference type="InterPro" id="IPR013096">
    <property type="entry name" value="Cupin_2"/>
</dbReference>
<dbReference type="EMBL" id="JAXOVC010000006">
    <property type="protein sequence ID" value="KAK4500271.1"/>
    <property type="molecule type" value="Genomic_DNA"/>
</dbReference>
<protein>
    <recommendedName>
        <fullName evidence="1">Cupin type-2 domain-containing protein</fullName>
    </recommendedName>
</protein>
<feature type="domain" description="Cupin type-2" evidence="1">
    <location>
        <begin position="62"/>
        <end position="109"/>
    </location>
</feature>
<proteinExistence type="predicted"/>
<accession>A0ABR0EGA5</accession>
<name>A0ABR0EGA5_ZASCE</name>
<evidence type="ECO:0000259" key="1">
    <source>
        <dbReference type="Pfam" id="PF07883"/>
    </source>
</evidence>
<dbReference type="Proteomes" id="UP001305779">
    <property type="component" value="Unassembled WGS sequence"/>
</dbReference>
<dbReference type="SUPFAM" id="SSF51182">
    <property type="entry name" value="RmlC-like cupins"/>
    <property type="match status" value="1"/>
</dbReference>
<sequence length="169" mass="19300">MPLLTPSHVPRTVVSHLNPIPYDHGRALNGIHARGSTYFGTQTVPPSNTWSDGTRSFMAPMSHFHLLQSETFHVVSGRGIWYLGDEVFELGPGDKITIPAWRAHRFENVVGSTEGLTIEFRYDAQFFEMEESFFRNGLTYFDDCRKAGVEPSWLQYYDPGREGRREKGE</sequence>
<dbReference type="InterPro" id="IPR011051">
    <property type="entry name" value="RmlC_Cupin_sf"/>
</dbReference>
<evidence type="ECO:0000313" key="2">
    <source>
        <dbReference type="EMBL" id="KAK4500271.1"/>
    </source>
</evidence>
<dbReference type="Gene3D" id="2.60.120.10">
    <property type="entry name" value="Jelly Rolls"/>
    <property type="match status" value="1"/>
</dbReference>
<reference evidence="2 3" key="1">
    <citation type="journal article" date="2023" name="G3 (Bethesda)">
        <title>A chromosome-level genome assembly of Zasmidium syzygii isolated from banana leaves.</title>
        <authorList>
            <person name="van Westerhoven A.C."/>
            <person name="Mehrabi R."/>
            <person name="Talebi R."/>
            <person name="Steentjes M.B.F."/>
            <person name="Corcolon B."/>
            <person name="Chong P.A."/>
            <person name="Kema G.H.J."/>
            <person name="Seidl M.F."/>
        </authorList>
    </citation>
    <scope>NUCLEOTIDE SEQUENCE [LARGE SCALE GENOMIC DNA]</scope>
    <source>
        <strain evidence="2 3">P124</strain>
    </source>
</reference>
<comment type="caution">
    <text evidence="2">The sequence shown here is derived from an EMBL/GenBank/DDBJ whole genome shotgun (WGS) entry which is preliminary data.</text>
</comment>
<keyword evidence="3" id="KW-1185">Reference proteome</keyword>
<dbReference type="InterPro" id="IPR014710">
    <property type="entry name" value="RmlC-like_jellyroll"/>
</dbReference>
<organism evidence="2 3">
    <name type="scientific">Zasmidium cellare</name>
    <name type="common">Wine cellar mold</name>
    <name type="synonym">Racodium cellare</name>
    <dbReference type="NCBI Taxonomy" id="395010"/>
    <lineage>
        <taxon>Eukaryota</taxon>
        <taxon>Fungi</taxon>
        <taxon>Dikarya</taxon>
        <taxon>Ascomycota</taxon>
        <taxon>Pezizomycotina</taxon>
        <taxon>Dothideomycetes</taxon>
        <taxon>Dothideomycetidae</taxon>
        <taxon>Mycosphaerellales</taxon>
        <taxon>Mycosphaerellaceae</taxon>
        <taxon>Zasmidium</taxon>
    </lineage>
</organism>
<dbReference type="Pfam" id="PF07883">
    <property type="entry name" value="Cupin_2"/>
    <property type="match status" value="1"/>
</dbReference>
<gene>
    <name evidence="2" type="ORF">PRZ48_008460</name>
</gene>
<evidence type="ECO:0000313" key="3">
    <source>
        <dbReference type="Proteomes" id="UP001305779"/>
    </source>
</evidence>